<dbReference type="RefSeq" id="WP_064586178.1">
    <property type="nucleotide sequence ID" value="NZ_CP015852.1"/>
</dbReference>
<gene>
    <name evidence="2" type="ORF">A8L59_05495</name>
</gene>
<dbReference type="PANTHER" id="PTHR10127">
    <property type="entry name" value="DISCOIDIN, CUB, EGF, LAMININ , AND ZINC METALLOPROTEASE DOMAIN CONTAINING"/>
    <property type="match status" value="1"/>
</dbReference>
<dbReference type="Gene3D" id="3.40.390.10">
    <property type="entry name" value="Collagenase (Catalytic Domain)"/>
    <property type="match status" value="1"/>
</dbReference>
<accession>A0AAC9FVC3</accession>
<dbReference type="InterPro" id="IPR024079">
    <property type="entry name" value="MetalloPept_cat_dom_sf"/>
</dbReference>
<organism evidence="2 3">
    <name type="scientific">Pseudomonas koreensis</name>
    <dbReference type="NCBI Taxonomy" id="198620"/>
    <lineage>
        <taxon>Bacteria</taxon>
        <taxon>Pseudomonadati</taxon>
        <taxon>Pseudomonadota</taxon>
        <taxon>Gammaproteobacteria</taxon>
        <taxon>Pseudomonadales</taxon>
        <taxon>Pseudomonadaceae</taxon>
        <taxon>Pseudomonas</taxon>
    </lineage>
</organism>
<evidence type="ECO:0000313" key="3">
    <source>
        <dbReference type="Proteomes" id="UP000078142"/>
    </source>
</evidence>
<dbReference type="GO" id="GO:0006508">
    <property type="term" value="P:proteolysis"/>
    <property type="evidence" value="ECO:0007669"/>
    <property type="project" value="InterPro"/>
</dbReference>
<sequence>MKIIAPCKLIQPEDQLASYQAAVEENPQNEILSSQGGRNKRSTGHWQKFWASGRELTISFMEVLPVDLQQRIEGLIRQWEPSTNLTFKFDDGVAGDIRISISGNISSSYLGTDALLVASDQPTLKLGIDPAHSAFDATVLHEFGHALGMQHEHQHPSANIPWDMPVVYEYYRLHTQWTKEEVDENIFNRIDASTSLKGAYDKNSIMHYPVPNEFTIGDWEVAPNTRISKLDRRNMRKAYPKP</sequence>
<protein>
    <recommendedName>
        <fullName evidence="1">Peptidase metallopeptidase domain-containing protein</fullName>
    </recommendedName>
</protein>
<name>A0AAC9FVC3_9PSED</name>
<dbReference type="PANTHER" id="PTHR10127:SF850">
    <property type="entry name" value="METALLOENDOPEPTIDASE"/>
    <property type="match status" value="1"/>
</dbReference>
<dbReference type="Pfam" id="PF01400">
    <property type="entry name" value="Astacin"/>
    <property type="match status" value="1"/>
</dbReference>
<evidence type="ECO:0000259" key="1">
    <source>
        <dbReference type="SMART" id="SM00235"/>
    </source>
</evidence>
<feature type="domain" description="Peptidase metallopeptidase" evidence="1">
    <location>
        <begin position="54"/>
        <end position="193"/>
    </location>
</feature>
<dbReference type="Proteomes" id="UP000078142">
    <property type="component" value="Chromosome"/>
</dbReference>
<dbReference type="AlphaFoldDB" id="A0AAC9FVC3"/>
<dbReference type="SUPFAM" id="SSF55486">
    <property type="entry name" value="Metalloproteases ('zincins'), catalytic domain"/>
    <property type="match status" value="1"/>
</dbReference>
<dbReference type="SMART" id="SM00235">
    <property type="entry name" value="ZnMc"/>
    <property type="match status" value="1"/>
</dbReference>
<reference evidence="2 3" key="1">
    <citation type="submission" date="2016-05" db="EMBL/GenBank/DDBJ databases">
        <authorList>
            <person name="Wang S."/>
            <person name="Zhu B."/>
        </authorList>
    </citation>
    <scope>NUCLEOTIDE SEQUENCE [LARGE SCALE GENOMIC DNA]</scope>
    <source>
        <strain evidence="2 3">CRS05-R5</strain>
    </source>
</reference>
<dbReference type="GO" id="GO:0004222">
    <property type="term" value="F:metalloendopeptidase activity"/>
    <property type="evidence" value="ECO:0007669"/>
    <property type="project" value="InterPro"/>
</dbReference>
<dbReference type="EMBL" id="CP015852">
    <property type="protein sequence ID" value="ANH96859.1"/>
    <property type="molecule type" value="Genomic_DNA"/>
</dbReference>
<dbReference type="GeneID" id="93487814"/>
<dbReference type="GO" id="GO:0008270">
    <property type="term" value="F:zinc ion binding"/>
    <property type="evidence" value="ECO:0007669"/>
    <property type="project" value="InterPro"/>
</dbReference>
<dbReference type="InterPro" id="IPR006026">
    <property type="entry name" value="Peptidase_Metallo"/>
</dbReference>
<evidence type="ECO:0000313" key="2">
    <source>
        <dbReference type="EMBL" id="ANH96859.1"/>
    </source>
</evidence>
<proteinExistence type="predicted"/>
<dbReference type="InterPro" id="IPR001506">
    <property type="entry name" value="Peptidase_M12A"/>
</dbReference>